<feature type="transmembrane region" description="Helical" evidence="1">
    <location>
        <begin position="371"/>
        <end position="391"/>
    </location>
</feature>
<feature type="transmembrane region" description="Helical" evidence="1">
    <location>
        <begin position="216"/>
        <end position="235"/>
    </location>
</feature>
<sequence length="394" mass="42194">MWDISTGFAVIAIIMLVGEIISSKTGGKLPQMFIVATLFLFGYWTFLPKDILTISGLSVVAEICKIFILIHVGSMFNVKSLIKDWRVVVTTLCAIVGILALVLTIGTVIFGKDMAIIAAAPLTGGGMAAMIMNEGAIAIGKSALGVVAFVIFIMQGFVGFPVTAFFLRKEGERLVEEIRNNPNLIKESSTKSEGEQATSKKKIYEYVPTKICTPTYYLTVMGVLGCLGLIIFKLLNGAIDRSIVMIIVGVAASQFGLIPPNPMNKSDSAGILNLALFASFMSGFADTTPASIGQMVIVVFGLLIIATVGILLFSIPVGKKFGYSTWMASAIGLNCFLGFPYNYNLTNEAVDVVAKTEEEKTYLTEQMLPKMIIGSVVAVTLVSCIVAGVLVKML</sequence>
<dbReference type="InterPro" id="IPR049576">
    <property type="entry name" value="HDC-like"/>
</dbReference>
<accession>A0A1T4KHG6</accession>
<dbReference type="RefSeq" id="WP_078710973.1">
    <property type="nucleotide sequence ID" value="NZ_FUWY01000001.1"/>
</dbReference>
<feature type="transmembrane region" description="Helical" evidence="1">
    <location>
        <begin position="242"/>
        <end position="258"/>
    </location>
</feature>
<feature type="transmembrane region" description="Helical" evidence="1">
    <location>
        <begin position="85"/>
        <end position="109"/>
    </location>
</feature>
<dbReference type="STRING" id="118967.SAMN02745191_0540"/>
<feature type="transmembrane region" description="Helical" evidence="1">
    <location>
        <begin position="29"/>
        <end position="46"/>
    </location>
</feature>
<dbReference type="OrthoDB" id="3243277at2"/>
<reference evidence="3" key="1">
    <citation type="submission" date="2017-02" db="EMBL/GenBank/DDBJ databases">
        <authorList>
            <person name="Varghese N."/>
            <person name="Submissions S."/>
        </authorList>
    </citation>
    <scope>NUCLEOTIDE SEQUENCE [LARGE SCALE GENOMIC DNA]</scope>
    <source>
        <strain evidence="3">ATCC 25662</strain>
    </source>
</reference>
<gene>
    <name evidence="2" type="ORF">SAMN02745191_0540</name>
</gene>
<proteinExistence type="predicted"/>
<feature type="transmembrane region" description="Helical" evidence="1">
    <location>
        <begin position="6"/>
        <end position="22"/>
    </location>
</feature>
<evidence type="ECO:0000313" key="3">
    <source>
        <dbReference type="Proteomes" id="UP000243297"/>
    </source>
</evidence>
<keyword evidence="3" id="KW-1185">Reference proteome</keyword>
<feature type="transmembrane region" description="Helical" evidence="1">
    <location>
        <begin position="292"/>
        <end position="313"/>
    </location>
</feature>
<name>A0A1T4KHG6_9FIRM</name>
<evidence type="ECO:0008006" key="4">
    <source>
        <dbReference type="Google" id="ProtNLM"/>
    </source>
</evidence>
<feature type="transmembrane region" description="Helical" evidence="1">
    <location>
        <begin position="115"/>
        <end position="132"/>
    </location>
</feature>
<protein>
    <recommendedName>
        <fullName evidence="4">Na+/glutamate symporter</fullName>
    </recommendedName>
</protein>
<keyword evidence="1" id="KW-1133">Transmembrane helix</keyword>
<feature type="transmembrane region" description="Helical" evidence="1">
    <location>
        <begin position="325"/>
        <end position="343"/>
    </location>
</feature>
<dbReference type="AlphaFoldDB" id="A0A1T4KHG6"/>
<evidence type="ECO:0000313" key="2">
    <source>
        <dbReference type="EMBL" id="SJZ41844.1"/>
    </source>
</evidence>
<organism evidence="2 3">
    <name type="scientific">Anaerorhabdus furcosa</name>
    <dbReference type="NCBI Taxonomy" id="118967"/>
    <lineage>
        <taxon>Bacteria</taxon>
        <taxon>Bacillati</taxon>
        <taxon>Bacillota</taxon>
        <taxon>Erysipelotrichia</taxon>
        <taxon>Erysipelotrichales</taxon>
        <taxon>Erysipelotrichaceae</taxon>
        <taxon>Anaerorhabdus</taxon>
    </lineage>
</organism>
<keyword evidence="1" id="KW-0812">Transmembrane</keyword>
<evidence type="ECO:0000256" key="1">
    <source>
        <dbReference type="SAM" id="Phobius"/>
    </source>
</evidence>
<dbReference type="CDD" id="cd21416">
    <property type="entry name" value="HDC_protein"/>
    <property type="match status" value="1"/>
</dbReference>
<dbReference type="Proteomes" id="UP000243297">
    <property type="component" value="Unassembled WGS sequence"/>
</dbReference>
<keyword evidence="1" id="KW-0472">Membrane</keyword>
<feature type="transmembrane region" description="Helical" evidence="1">
    <location>
        <begin position="144"/>
        <end position="167"/>
    </location>
</feature>
<dbReference type="EMBL" id="FUWY01000001">
    <property type="protein sequence ID" value="SJZ41844.1"/>
    <property type="molecule type" value="Genomic_DNA"/>
</dbReference>
<feature type="transmembrane region" description="Helical" evidence="1">
    <location>
        <begin position="52"/>
        <end position="73"/>
    </location>
</feature>